<reference evidence="1 2" key="2">
    <citation type="journal article" date="2022" name="Mol. Ecol. Resour.">
        <title>The genomes of chicory, endive, great burdock and yacon provide insights into Asteraceae paleo-polyploidization history and plant inulin production.</title>
        <authorList>
            <person name="Fan W."/>
            <person name="Wang S."/>
            <person name="Wang H."/>
            <person name="Wang A."/>
            <person name="Jiang F."/>
            <person name="Liu H."/>
            <person name="Zhao H."/>
            <person name="Xu D."/>
            <person name="Zhang Y."/>
        </authorList>
    </citation>
    <scope>NUCLEOTIDE SEQUENCE [LARGE SCALE GENOMIC DNA]</scope>
    <source>
        <strain evidence="2">cv. Yunnan</strain>
        <tissue evidence="1">Leaves</tissue>
    </source>
</reference>
<name>A0ACB9E9K5_9ASTR</name>
<accession>A0ACB9E9K5</accession>
<protein>
    <submittedName>
        <fullName evidence="1">Uncharacterized protein</fullName>
    </submittedName>
</protein>
<comment type="caution">
    <text evidence="1">The sequence shown here is derived from an EMBL/GenBank/DDBJ whole genome shotgun (WGS) entry which is preliminary data.</text>
</comment>
<organism evidence="1 2">
    <name type="scientific">Smallanthus sonchifolius</name>
    <dbReference type="NCBI Taxonomy" id="185202"/>
    <lineage>
        <taxon>Eukaryota</taxon>
        <taxon>Viridiplantae</taxon>
        <taxon>Streptophyta</taxon>
        <taxon>Embryophyta</taxon>
        <taxon>Tracheophyta</taxon>
        <taxon>Spermatophyta</taxon>
        <taxon>Magnoliopsida</taxon>
        <taxon>eudicotyledons</taxon>
        <taxon>Gunneridae</taxon>
        <taxon>Pentapetalae</taxon>
        <taxon>asterids</taxon>
        <taxon>campanulids</taxon>
        <taxon>Asterales</taxon>
        <taxon>Asteraceae</taxon>
        <taxon>Asteroideae</taxon>
        <taxon>Heliantheae alliance</taxon>
        <taxon>Millerieae</taxon>
        <taxon>Smallanthus</taxon>
    </lineage>
</organism>
<dbReference type="Proteomes" id="UP001056120">
    <property type="component" value="Linkage Group LG18"/>
</dbReference>
<evidence type="ECO:0000313" key="1">
    <source>
        <dbReference type="EMBL" id="KAI3755142.1"/>
    </source>
</evidence>
<sequence length="180" mass="20434">MKMKHIHILGVVRCIFQILIFVAYVTEGNASPPEGSSYANISCNASTTAMPREGATVLFLWLMALDALCQQSVVQWCGVQRWFRVVVYTSASICFRQRQWFHRRGRHNPFSFAYIWGEILRVAEDAEEQTGSDHPLPIAGESKQEEFANDHRSDIITIDHNETMNPQISSTSLKAFAIEI</sequence>
<keyword evidence="2" id="KW-1185">Reference proteome</keyword>
<dbReference type="EMBL" id="CM042035">
    <property type="protein sequence ID" value="KAI3755142.1"/>
    <property type="molecule type" value="Genomic_DNA"/>
</dbReference>
<proteinExistence type="predicted"/>
<reference evidence="2" key="1">
    <citation type="journal article" date="2022" name="Mol. Ecol. Resour.">
        <title>The genomes of chicory, endive, great burdock and yacon provide insights into Asteraceae palaeo-polyploidization history and plant inulin production.</title>
        <authorList>
            <person name="Fan W."/>
            <person name="Wang S."/>
            <person name="Wang H."/>
            <person name="Wang A."/>
            <person name="Jiang F."/>
            <person name="Liu H."/>
            <person name="Zhao H."/>
            <person name="Xu D."/>
            <person name="Zhang Y."/>
        </authorList>
    </citation>
    <scope>NUCLEOTIDE SEQUENCE [LARGE SCALE GENOMIC DNA]</scope>
    <source>
        <strain evidence="2">cv. Yunnan</strain>
    </source>
</reference>
<gene>
    <name evidence="1" type="ORF">L1987_54937</name>
</gene>
<evidence type="ECO:0000313" key="2">
    <source>
        <dbReference type="Proteomes" id="UP001056120"/>
    </source>
</evidence>